<evidence type="ECO:0000256" key="2">
    <source>
        <dbReference type="ARBA" id="ARBA00008954"/>
    </source>
</evidence>
<evidence type="ECO:0000313" key="9">
    <source>
        <dbReference type="Proteomes" id="UP000321523"/>
    </source>
</evidence>
<dbReference type="InterPro" id="IPR049704">
    <property type="entry name" value="Aminotrans_3_PPA_site"/>
</dbReference>
<evidence type="ECO:0000313" key="8">
    <source>
        <dbReference type="EMBL" id="GEO39668.1"/>
    </source>
</evidence>
<comment type="caution">
    <text evidence="8">The sequence shown here is derived from an EMBL/GenBank/DDBJ whole genome shotgun (WGS) entry which is preliminary data.</text>
</comment>
<dbReference type="CDD" id="cd00610">
    <property type="entry name" value="OAT_like"/>
    <property type="match status" value="1"/>
</dbReference>
<dbReference type="EC" id="2.6.1.76" evidence="7"/>
<evidence type="ECO:0000256" key="1">
    <source>
        <dbReference type="ARBA" id="ARBA00001933"/>
    </source>
</evidence>
<dbReference type="Proteomes" id="UP000321523">
    <property type="component" value="Unassembled WGS sequence"/>
</dbReference>
<evidence type="ECO:0000256" key="3">
    <source>
        <dbReference type="ARBA" id="ARBA00022576"/>
    </source>
</evidence>
<dbReference type="Gene3D" id="3.90.1150.10">
    <property type="entry name" value="Aspartate Aminotransferase, domain 1"/>
    <property type="match status" value="1"/>
</dbReference>
<dbReference type="GO" id="GO:0045303">
    <property type="term" value="F:diaminobutyrate-2-oxoglutarate transaminase activity"/>
    <property type="evidence" value="ECO:0007669"/>
    <property type="project" value="UniProtKB-EC"/>
</dbReference>
<dbReference type="PANTHER" id="PTHR43552:SF2">
    <property type="entry name" value="DIAMINOBUTYRATE--2-OXOGLUTARATE TRANSAMINASE"/>
    <property type="match status" value="1"/>
</dbReference>
<dbReference type="InterPro" id="IPR005814">
    <property type="entry name" value="Aminotrans_3"/>
</dbReference>
<sequence length="431" mass="46578">MSTATLAKNDMIFNRRESNVRSYCRRLDAVFDKAVGSVITDESGRQYVDFLAGCASLNYGHNDPDMKQALLDHIGRNGIAHGLDLFTTAKRRFLEDFESLILNPRGLDYRVQFTGPTGANAVEAALKLARKVTGRNNVVAFTNGFHGVTQGALAATGNRYHRMGPSTQHSGVSRLPFDGYLGADIDTAEILERMLSDPSSGLDSPAAILLETVQGEGGLNAASPSWLRQIAHLAQLHGALLIVDDIQAGCGRTGTFFSFEGIGIVPDLVTLSKSLSGFGLPMALLLIRPQHDLWRPAEHNGTFRGNTHAFVTAQAALRKFWSDDIFSRRILDKARHVGERLTAMTDLIPGSRVKGRGMMIGIDVGSGELAEAICRRCFEDGLIIETSGAYDEVVKILAPLTTPDDLLDYGLDVLESAIHAALTDRAAAAAE</sequence>
<organism evidence="8 9">
    <name type="scientific">Skermanella aerolata</name>
    <dbReference type="NCBI Taxonomy" id="393310"/>
    <lineage>
        <taxon>Bacteria</taxon>
        <taxon>Pseudomonadati</taxon>
        <taxon>Pseudomonadota</taxon>
        <taxon>Alphaproteobacteria</taxon>
        <taxon>Rhodospirillales</taxon>
        <taxon>Azospirillaceae</taxon>
        <taxon>Skermanella</taxon>
    </lineage>
</organism>
<dbReference type="InterPro" id="IPR004637">
    <property type="entry name" value="Dat"/>
</dbReference>
<comment type="pathway">
    <text evidence="7">Amine and polyamine biosynthesis; ectoine biosynthesis; L-ectoine from L-aspartate 4-semialdehyde: step 1/3.</text>
</comment>
<protein>
    <recommendedName>
        <fullName evidence="7">Diaminobutyrate--2-oxoglutarate transaminase</fullName>
        <ecNumber evidence="7">2.6.1.76</ecNumber>
    </recommendedName>
    <alternativeName>
        <fullName evidence="7">DABA aminotransferase</fullName>
    </alternativeName>
</protein>
<dbReference type="PANTHER" id="PTHR43552">
    <property type="entry name" value="DIAMINOBUTYRATE--2-OXOGLUTARATE AMINOTRANSFERASE"/>
    <property type="match status" value="1"/>
</dbReference>
<accession>A0A512DT66</accession>
<keyword evidence="4 7" id="KW-0808">Transferase</keyword>
<dbReference type="NCBIfam" id="TIGR02407">
    <property type="entry name" value="ectoine_ectB"/>
    <property type="match status" value="1"/>
</dbReference>
<dbReference type="InterPro" id="IPR012773">
    <property type="entry name" value="Ectoine_EctB"/>
</dbReference>
<comment type="cofactor">
    <cofactor evidence="1 7">
        <name>pyridoxal 5'-phosphate</name>
        <dbReference type="ChEBI" id="CHEBI:597326"/>
    </cofactor>
</comment>
<keyword evidence="9" id="KW-1185">Reference proteome</keyword>
<evidence type="ECO:0000256" key="6">
    <source>
        <dbReference type="RuleBase" id="RU003560"/>
    </source>
</evidence>
<dbReference type="PIRSF" id="PIRSF000521">
    <property type="entry name" value="Transaminase_4ab_Lys_Orn"/>
    <property type="match status" value="1"/>
</dbReference>
<dbReference type="GO" id="GO:0047307">
    <property type="term" value="F:diaminobutyrate-pyruvate transaminase activity"/>
    <property type="evidence" value="ECO:0007669"/>
    <property type="project" value="InterPro"/>
</dbReference>
<dbReference type="Pfam" id="PF00202">
    <property type="entry name" value="Aminotran_3"/>
    <property type="match status" value="1"/>
</dbReference>
<name>A0A512DT66_9PROT</name>
<dbReference type="InterPro" id="IPR015422">
    <property type="entry name" value="PyrdxlP-dep_Trfase_small"/>
</dbReference>
<dbReference type="EMBL" id="BJYZ01000018">
    <property type="protein sequence ID" value="GEO39668.1"/>
    <property type="molecule type" value="Genomic_DNA"/>
</dbReference>
<comment type="similarity">
    <text evidence="2 6">Belongs to the class-III pyridoxal-phosphate-dependent aminotransferase family.</text>
</comment>
<dbReference type="InterPro" id="IPR015421">
    <property type="entry name" value="PyrdxlP-dep_Trfase_major"/>
</dbReference>
<dbReference type="Gene3D" id="3.40.640.10">
    <property type="entry name" value="Type I PLP-dependent aspartate aminotransferase-like (Major domain)"/>
    <property type="match status" value="1"/>
</dbReference>
<dbReference type="PROSITE" id="PS00600">
    <property type="entry name" value="AA_TRANSFER_CLASS_3"/>
    <property type="match status" value="1"/>
</dbReference>
<comment type="function">
    <text evidence="7">Catalyzes reversively the conversion of L-aspartate beta-semialdehyde (ASA) to L-2,4-diaminobutyrate (DABA) by transamination with L-glutamate.</text>
</comment>
<dbReference type="NCBIfam" id="TIGR00709">
    <property type="entry name" value="dat"/>
    <property type="match status" value="1"/>
</dbReference>
<dbReference type="GO" id="GO:0019491">
    <property type="term" value="P:ectoine biosynthetic process"/>
    <property type="evidence" value="ECO:0007669"/>
    <property type="project" value="UniProtKB-UniPathway"/>
</dbReference>
<evidence type="ECO:0000256" key="5">
    <source>
        <dbReference type="ARBA" id="ARBA00022898"/>
    </source>
</evidence>
<dbReference type="NCBIfam" id="NF006733">
    <property type="entry name" value="PRK09264.1"/>
    <property type="match status" value="1"/>
</dbReference>
<keyword evidence="3 7" id="KW-0032">Aminotransferase</keyword>
<dbReference type="OrthoDB" id="9801834at2"/>
<reference evidence="8 9" key="1">
    <citation type="submission" date="2019-07" db="EMBL/GenBank/DDBJ databases">
        <title>Whole genome shotgun sequence of Skermanella aerolata NBRC 106429.</title>
        <authorList>
            <person name="Hosoyama A."/>
            <person name="Uohara A."/>
            <person name="Ohji S."/>
            <person name="Ichikawa N."/>
        </authorList>
    </citation>
    <scope>NUCLEOTIDE SEQUENCE [LARGE SCALE GENOMIC DNA]</scope>
    <source>
        <strain evidence="8 9">NBRC 106429</strain>
    </source>
</reference>
<keyword evidence="5 6" id="KW-0663">Pyridoxal phosphate</keyword>
<dbReference type="RefSeq" id="WP_044430149.1">
    <property type="nucleotide sequence ID" value="NZ_JBNPXK010000002.1"/>
</dbReference>
<dbReference type="InterPro" id="IPR015424">
    <property type="entry name" value="PyrdxlP-dep_Trfase"/>
</dbReference>
<proteinExistence type="inferred from homology"/>
<dbReference type="GO" id="GO:0030170">
    <property type="term" value="F:pyridoxal phosphate binding"/>
    <property type="evidence" value="ECO:0007669"/>
    <property type="project" value="InterPro"/>
</dbReference>
<gene>
    <name evidence="8" type="ORF">SAE02_38160</name>
</gene>
<evidence type="ECO:0000256" key="7">
    <source>
        <dbReference type="RuleBase" id="RU365034"/>
    </source>
</evidence>
<evidence type="ECO:0000256" key="4">
    <source>
        <dbReference type="ARBA" id="ARBA00022679"/>
    </source>
</evidence>
<comment type="catalytic activity">
    <reaction evidence="7">
        <text>L-2,4-diaminobutanoate + 2-oxoglutarate = L-aspartate 4-semialdehyde + L-glutamate</text>
        <dbReference type="Rhea" id="RHEA:11160"/>
        <dbReference type="ChEBI" id="CHEBI:16810"/>
        <dbReference type="ChEBI" id="CHEBI:29985"/>
        <dbReference type="ChEBI" id="CHEBI:58761"/>
        <dbReference type="ChEBI" id="CHEBI:537519"/>
        <dbReference type="EC" id="2.6.1.76"/>
    </reaction>
</comment>
<dbReference type="AlphaFoldDB" id="A0A512DT66"/>
<dbReference type="SUPFAM" id="SSF53383">
    <property type="entry name" value="PLP-dependent transferases"/>
    <property type="match status" value="1"/>
</dbReference>
<dbReference type="UniPathway" id="UPA00067">
    <property type="reaction ID" value="UER00121"/>
</dbReference>